<keyword evidence="1" id="KW-0175">Coiled coil</keyword>
<protein>
    <submittedName>
        <fullName evidence="3">Uncharacterized protein</fullName>
    </submittedName>
</protein>
<evidence type="ECO:0000313" key="4">
    <source>
        <dbReference type="Proteomes" id="UP000673552"/>
    </source>
</evidence>
<evidence type="ECO:0000256" key="1">
    <source>
        <dbReference type="SAM" id="Coils"/>
    </source>
</evidence>
<feature type="compositionally biased region" description="Basic and acidic residues" evidence="2">
    <location>
        <begin position="580"/>
        <end position="598"/>
    </location>
</feature>
<comment type="caution">
    <text evidence="3">The sequence shown here is derived from an EMBL/GenBank/DDBJ whole genome shotgun (WGS) entry which is preliminary data.</text>
</comment>
<organism evidence="3 4">
    <name type="scientific">Leishmania martiniquensis</name>
    <dbReference type="NCBI Taxonomy" id="1580590"/>
    <lineage>
        <taxon>Eukaryota</taxon>
        <taxon>Discoba</taxon>
        <taxon>Euglenozoa</taxon>
        <taxon>Kinetoplastea</taxon>
        <taxon>Metakinetoplastina</taxon>
        <taxon>Trypanosomatida</taxon>
        <taxon>Trypanosomatidae</taxon>
        <taxon>Leishmaniinae</taxon>
        <taxon>Leishmania</taxon>
    </lineage>
</organism>
<dbReference type="PANTHER" id="PTHR18950:SF0">
    <property type="entry name" value="PROGESTERONE IMMUNOMODULATORY BINDING FACTOR 1"/>
    <property type="match status" value="1"/>
</dbReference>
<evidence type="ECO:0000256" key="2">
    <source>
        <dbReference type="SAM" id="MobiDB-lite"/>
    </source>
</evidence>
<dbReference type="InterPro" id="IPR026205">
    <property type="entry name" value="PIBF1"/>
</dbReference>
<dbReference type="EMBL" id="JAFEUZ010000006">
    <property type="protein sequence ID" value="KAG5486762.1"/>
    <property type="molecule type" value="Genomic_DNA"/>
</dbReference>
<dbReference type="AlphaFoldDB" id="A0A836GRF3"/>
<proteinExistence type="predicted"/>
<reference evidence="4" key="1">
    <citation type="journal article" date="2021" name="Microbiol. Resour. Announc.">
        <title>LGAAP: Leishmaniinae Genome Assembly and Annotation Pipeline.</title>
        <authorList>
            <person name="Almutairi H."/>
            <person name="Urbaniak M.D."/>
            <person name="Bates M.D."/>
            <person name="Jariyapan N."/>
            <person name="Kwakye-Nuako G."/>
            <person name="Thomaz-Soccol V."/>
            <person name="Al-Salem W.S."/>
            <person name="Dillon R.J."/>
            <person name="Bates P.A."/>
            <person name="Gatherer D."/>
        </authorList>
    </citation>
    <scope>NUCLEOTIDE SEQUENCE [LARGE SCALE GENOMIC DNA]</scope>
</reference>
<feature type="coiled-coil region" evidence="1">
    <location>
        <begin position="414"/>
        <end position="490"/>
    </location>
</feature>
<gene>
    <name evidence="3" type="ORF">LSCM1_08018</name>
</gene>
<name>A0A836GRF3_9TRYP</name>
<feature type="coiled-coil region" evidence="1">
    <location>
        <begin position="209"/>
        <end position="323"/>
    </location>
</feature>
<dbReference type="KEGG" id="lmat:92517875"/>
<dbReference type="PANTHER" id="PTHR18950">
    <property type="entry name" value="PROGESTERONE-INDUCED BLOCKING FACTOR 1"/>
    <property type="match status" value="1"/>
</dbReference>
<dbReference type="GO" id="GO:0005815">
    <property type="term" value="C:microtubule organizing center"/>
    <property type="evidence" value="ECO:0007669"/>
    <property type="project" value="TreeGrafter"/>
</dbReference>
<dbReference type="OrthoDB" id="278135at2759"/>
<dbReference type="GeneID" id="92517875"/>
<feature type="region of interest" description="Disordered" evidence="2">
    <location>
        <begin position="1"/>
        <end position="67"/>
    </location>
</feature>
<keyword evidence="4" id="KW-1185">Reference proteome</keyword>
<dbReference type="Proteomes" id="UP000673552">
    <property type="component" value="Unassembled WGS sequence"/>
</dbReference>
<accession>A0A836GRF3</accession>
<feature type="region of interest" description="Disordered" evidence="2">
    <location>
        <begin position="529"/>
        <end position="616"/>
    </location>
</feature>
<feature type="compositionally biased region" description="Low complexity" evidence="2">
    <location>
        <begin position="25"/>
        <end position="62"/>
    </location>
</feature>
<feature type="compositionally biased region" description="Polar residues" evidence="2">
    <location>
        <begin position="559"/>
        <end position="575"/>
    </location>
</feature>
<dbReference type="RefSeq" id="XP_067181219.1">
    <property type="nucleotide sequence ID" value="XM_067325363.1"/>
</dbReference>
<reference evidence="4" key="2">
    <citation type="journal article" date="2021" name="Sci. Data">
        <title>Chromosome-scale genome sequencing, assembly and annotation of six genomes from subfamily Leishmaniinae.</title>
        <authorList>
            <person name="Almutairi H."/>
            <person name="Urbaniak M.D."/>
            <person name="Bates M.D."/>
            <person name="Jariyapan N."/>
            <person name="Kwakye-Nuako G."/>
            <person name="Thomaz Soccol V."/>
            <person name="Al-Salem W.S."/>
            <person name="Dillon R.J."/>
            <person name="Bates P.A."/>
            <person name="Gatherer D."/>
        </authorList>
    </citation>
    <scope>NUCLEOTIDE SEQUENCE [LARGE SCALE GENOMIC DNA]</scope>
</reference>
<dbReference type="GO" id="GO:0060271">
    <property type="term" value="P:cilium assembly"/>
    <property type="evidence" value="ECO:0007669"/>
    <property type="project" value="TreeGrafter"/>
</dbReference>
<sequence length="616" mass="68007">MPVERAQVRRPPRRGEASGGGGGLDAAALRGAVATAATTTTSSRTHSPTATVTSTASSSSSALQRQPPDAFVRQARRYEGENIEALLHQLPSSPKQLMRRLEQQQQELHLLREKNLLLESREVEISSLTLRLQERINATQSQVDHIKAQVHLQLSNPITEDEYARIEALTEAQRDLVDVIKLGIYRQLGALRASQQAAAKRAAELSMSVAQLQQDNSDMRVRLAECEALGEAEKERADRCARQVASQQARIAELEGQSASLEAKNRSMLVDQEQYLSAKLTAQTKTEEVARLSVRLEESEMDTQRYRANAECTEQKLDILKSEYYELKLRYGQRVLELEGALKASEEKLKTLGDLEMESELFISNVAASSHGEVAFSTDAADTATGRATNAYEGWLALPRSRKLAHTLVVTKRCLHLENKVSALEHDLEFKQAQIVRLQVALDGARDALHNINSPYVLVEKAMADLADENAALKQKVDILVEEKKALQRKVQQYGSHLRVLTHHRKELLRIKKLLRQLGLREGFVLPAGDEEAEDADNPPLRSAGETGKPTDAPHGSASRGSLRSVTQPRLSMGSSADAASRRTDGVDVQDSEARRISADAPSASYGSLRPIEMTF</sequence>
<evidence type="ECO:0000313" key="3">
    <source>
        <dbReference type="EMBL" id="KAG5486762.1"/>
    </source>
</evidence>